<feature type="domain" description="Galactosyltransferase N-terminal" evidence="13">
    <location>
        <begin position="113"/>
        <end position="199"/>
    </location>
</feature>
<keyword evidence="5 11" id="KW-0808">Transferase</keyword>
<dbReference type="Gene3D" id="3.90.550.10">
    <property type="entry name" value="Spore Coat Polysaccharide Biosynthesis Protein SpsA, Chain A"/>
    <property type="match status" value="1"/>
</dbReference>
<keyword evidence="10 11" id="KW-0325">Glycoprotein</keyword>
<evidence type="ECO:0000259" key="13">
    <source>
        <dbReference type="Pfam" id="PF13733"/>
    </source>
</evidence>
<comment type="similarity">
    <text evidence="3 11">Belongs to the glycosyltransferase 7 family.</text>
</comment>
<dbReference type="PANTHER" id="PTHR19300">
    <property type="entry name" value="BETA-1,4-GALACTOSYLTRANSFERASE"/>
    <property type="match status" value="1"/>
</dbReference>
<dbReference type="AlphaFoldDB" id="A0A3Q0KFG9"/>
<proteinExistence type="inferred from homology"/>
<reference evidence="15" key="2">
    <citation type="submission" date="2018-12" db="UniProtKB">
        <authorList>
            <consortium name="WormBaseParasite"/>
        </authorList>
    </citation>
    <scope>IDENTIFICATION</scope>
    <source>
        <strain evidence="15">Puerto Rican</strain>
    </source>
</reference>
<evidence type="ECO:0000256" key="9">
    <source>
        <dbReference type="ARBA" id="ARBA00023136"/>
    </source>
</evidence>
<evidence type="ECO:0000256" key="8">
    <source>
        <dbReference type="ARBA" id="ARBA00022989"/>
    </source>
</evidence>
<keyword evidence="8" id="KW-1133">Transmembrane helix</keyword>
<dbReference type="UniPathway" id="UPA00378"/>
<evidence type="ECO:0000259" key="12">
    <source>
        <dbReference type="Pfam" id="PF02709"/>
    </source>
</evidence>
<evidence type="ECO:0000256" key="11">
    <source>
        <dbReference type="RuleBase" id="RU368121"/>
    </source>
</evidence>
<name>A0A3Q0KFG9_SCHMA</name>
<dbReference type="EC" id="2.4.1.-" evidence="11"/>
<protein>
    <recommendedName>
        <fullName evidence="11">Beta-1,4-galactosyltransferase</fullName>
        <ecNumber evidence="11">2.4.1.-</ecNumber>
    </recommendedName>
</protein>
<dbReference type="GO" id="GO:0005794">
    <property type="term" value="C:Golgi apparatus"/>
    <property type="evidence" value="ECO:0007669"/>
    <property type="project" value="TreeGrafter"/>
</dbReference>
<reference evidence="14" key="1">
    <citation type="journal article" date="2012" name="PLoS Negl. Trop. Dis.">
        <title>A systematically improved high quality genome and transcriptome of the human blood fluke Schistosoma mansoni.</title>
        <authorList>
            <person name="Protasio A.V."/>
            <person name="Tsai I.J."/>
            <person name="Babbage A."/>
            <person name="Nichol S."/>
            <person name="Hunt M."/>
            <person name="Aslett M.A."/>
            <person name="De Silva N."/>
            <person name="Velarde G.S."/>
            <person name="Anderson T.J."/>
            <person name="Clark R.C."/>
            <person name="Davidson C."/>
            <person name="Dillon G.P."/>
            <person name="Holroyd N.E."/>
            <person name="LoVerde P.T."/>
            <person name="Lloyd C."/>
            <person name="McQuillan J."/>
            <person name="Oliveira G."/>
            <person name="Otto T.D."/>
            <person name="Parker-Manuel S.J."/>
            <person name="Quail M.A."/>
            <person name="Wilson R.A."/>
            <person name="Zerlotini A."/>
            <person name="Dunne D.W."/>
            <person name="Berriman M."/>
        </authorList>
    </citation>
    <scope>NUCLEOTIDE SEQUENCE [LARGE SCALE GENOMIC DNA]</scope>
    <source>
        <strain evidence="14">Puerto Rican</strain>
    </source>
</reference>
<feature type="domain" description="Galactosyltransferase C-terminal" evidence="12">
    <location>
        <begin position="203"/>
        <end position="280"/>
    </location>
</feature>
<keyword evidence="4 11" id="KW-0328">Glycosyltransferase</keyword>
<evidence type="ECO:0000313" key="14">
    <source>
        <dbReference type="Proteomes" id="UP000008854"/>
    </source>
</evidence>
<dbReference type="GO" id="GO:0016020">
    <property type="term" value="C:membrane"/>
    <property type="evidence" value="ECO:0007669"/>
    <property type="project" value="UniProtKB-SubCell"/>
</dbReference>
<dbReference type="Pfam" id="PF02709">
    <property type="entry name" value="Glyco_transf_7C"/>
    <property type="match status" value="1"/>
</dbReference>
<dbReference type="PRINTS" id="PR02050">
    <property type="entry name" value="B14GALTRFASE"/>
</dbReference>
<evidence type="ECO:0000256" key="1">
    <source>
        <dbReference type="ARBA" id="ARBA00004606"/>
    </source>
</evidence>
<keyword evidence="9" id="KW-0472">Membrane</keyword>
<comment type="subcellular location">
    <subcellularLocation>
        <location evidence="1">Membrane</location>
        <topology evidence="1">Single-pass type II membrane protein</topology>
    </subcellularLocation>
</comment>
<dbReference type="InterPro" id="IPR027791">
    <property type="entry name" value="Galactosyl_T_C"/>
</dbReference>
<evidence type="ECO:0000256" key="5">
    <source>
        <dbReference type="ARBA" id="ARBA00022679"/>
    </source>
</evidence>
<evidence type="ECO:0000256" key="2">
    <source>
        <dbReference type="ARBA" id="ARBA00004922"/>
    </source>
</evidence>
<accession>A0A3Q0KFG9</accession>
<dbReference type="InterPro" id="IPR003859">
    <property type="entry name" value="Galactosyl_T"/>
</dbReference>
<comment type="pathway">
    <text evidence="2 11">Protein modification; protein glycosylation.</text>
</comment>
<dbReference type="InParanoid" id="A0A3Q0KFG9"/>
<dbReference type="InterPro" id="IPR027995">
    <property type="entry name" value="Galactosyl_T_N"/>
</dbReference>
<organism evidence="14 15">
    <name type="scientific">Schistosoma mansoni</name>
    <name type="common">Blood fluke</name>
    <dbReference type="NCBI Taxonomy" id="6183"/>
    <lineage>
        <taxon>Eukaryota</taxon>
        <taxon>Metazoa</taxon>
        <taxon>Spiralia</taxon>
        <taxon>Lophotrochozoa</taxon>
        <taxon>Platyhelminthes</taxon>
        <taxon>Trematoda</taxon>
        <taxon>Digenea</taxon>
        <taxon>Strigeidida</taxon>
        <taxon>Schistosomatoidea</taxon>
        <taxon>Schistosomatidae</taxon>
        <taxon>Schistosoma</taxon>
    </lineage>
</organism>
<keyword evidence="14" id="KW-1185">Reference proteome</keyword>
<dbReference type="SUPFAM" id="SSF53448">
    <property type="entry name" value="Nucleotide-diphospho-sugar transferases"/>
    <property type="match status" value="1"/>
</dbReference>
<evidence type="ECO:0000256" key="4">
    <source>
        <dbReference type="ARBA" id="ARBA00022676"/>
    </source>
</evidence>
<dbReference type="GO" id="GO:0005975">
    <property type="term" value="P:carbohydrate metabolic process"/>
    <property type="evidence" value="ECO:0007669"/>
    <property type="project" value="InterPro"/>
</dbReference>
<keyword evidence="7 11" id="KW-0735">Signal-anchor</keyword>
<dbReference type="GO" id="GO:0006688">
    <property type="term" value="P:glycosphingolipid biosynthetic process"/>
    <property type="evidence" value="ECO:0007669"/>
    <property type="project" value="TreeGrafter"/>
</dbReference>
<comment type="function">
    <text evidence="11">Catalyses the transfer of galactose onto proteins or lipids.</text>
</comment>
<dbReference type="GO" id="GO:0033842">
    <property type="term" value="F:N-acetyl-beta-glucosaminyl-derivative 4-beta-N-acetylgalactosaminyltransferase activity"/>
    <property type="evidence" value="ECO:0007669"/>
    <property type="project" value="TreeGrafter"/>
</dbReference>
<dbReference type="Pfam" id="PF13733">
    <property type="entry name" value="Glyco_transf_7N"/>
    <property type="match status" value="1"/>
</dbReference>
<keyword evidence="6" id="KW-0812">Transmembrane</keyword>
<evidence type="ECO:0000256" key="7">
    <source>
        <dbReference type="ARBA" id="ARBA00022968"/>
    </source>
</evidence>
<dbReference type="STRING" id="6183.A0A3Q0KFG9"/>
<sequence length="377" mass="43686">MKRILYTLICLICGFTLFLCLIFHQWLSFSVANIPMPHSRIDSELALFITNELSRLLSPDIPTVEDVGDTVVRAWFKHEKEFCLKVLNGTRHLFNSEGCRNSCLISTQPYSRRNVIIIPYRSRAEHLMKLIPRLVELLTKQNLCSLLIVSEQIDQQPFNKGIVMNTAFVEALNWLPFHCAIFHDVDLMPMNNEIDYTCSIYPKHISVSVDKFQNRLPYIELIGGVLSIPLKAFLRVNGYSNLFWGWGAEDDDMYERLMVNEIPVIRPDPNVAQFTMLKHKPSLAFHSALRTQILSFTKVRYRLDGINSLNYTLVESQIKLYNQFHSLLNNDEVTKTTHFLHENNTFRSISKLNYPILHLKIDVGKPPVEFIKEDNPT</sequence>
<evidence type="ECO:0000256" key="3">
    <source>
        <dbReference type="ARBA" id="ARBA00005735"/>
    </source>
</evidence>
<dbReference type="InterPro" id="IPR029044">
    <property type="entry name" value="Nucleotide-diphossugar_trans"/>
</dbReference>
<evidence type="ECO:0000256" key="6">
    <source>
        <dbReference type="ARBA" id="ARBA00022692"/>
    </source>
</evidence>
<evidence type="ECO:0000313" key="15">
    <source>
        <dbReference type="WBParaSite" id="Smp_047240.1"/>
    </source>
</evidence>
<evidence type="ECO:0000256" key="10">
    <source>
        <dbReference type="ARBA" id="ARBA00023180"/>
    </source>
</evidence>
<dbReference type="GO" id="GO:0008378">
    <property type="term" value="F:galactosyltransferase activity"/>
    <property type="evidence" value="ECO:0007669"/>
    <property type="project" value="TreeGrafter"/>
</dbReference>
<dbReference type="WBParaSite" id="Smp_047240.1">
    <property type="protein sequence ID" value="Smp_047240.1"/>
    <property type="gene ID" value="Smp_047240"/>
</dbReference>
<dbReference type="Proteomes" id="UP000008854">
    <property type="component" value="Unassembled WGS sequence"/>
</dbReference>
<dbReference type="PANTHER" id="PTHR19300:SF57">
    <property type="entry name" value="BETA-1,4-N-ACETYLGALACTOSAMINYLTRANSFERASE"/>
    <property type="match status" value="1"/>
</dbReference>